<reference evidence="2 3" key="1">
    <citation type="submission" date="2018-03" db="EMBL/GenBank/DDBJ databases">
        <title>Genome sequencing of Phreatobacter sp.</title>
        <authorList>
            <person name="Kim S.-J."/>
            <person name="Heo J."/>
            <person name="Kwon S.-W."/>
        </authorList>
    </citation>
    <scope>NUCLEOTIDE SEQUENCE [LARGE SCALE GENOMIC DNA]</scope>
    <source>
        <strain evidence="2 3">S-12</strain>
    </source>
</reference>
<evidence type="ECO:0000313" key="3">
    <source>
        <dbReference type="Proteomes" id="UP000237889"/>
    </source>
</evidence>
<keyword evidence="3" id="KW-1185">Reference proteome</keyword>
<dbReference type="EMBL" id="CP027668">
    <property type="protein sequence ID" value="AVO45580.1"/>
    <property type="molecule type" value="Genomic_DNA"/>
</dbReference>
<accession>A0A2S0NBQ1</accession>
<feature type="transmembrane region" description="Helical" evidence="1">
    <location>
        <begin position="26"/>
        <end position="44"/>
    </location>
</feature>
<organism evidence="2 3">
    <name type="scientific">Phreatobacter cathodiphilus</name>
    <dbReference type="NCBI Taxonomy" id="1868589"/>
    <lineage>
        <taxon>Bacteria</taxon>
        <taxon>Pseudomonadati</taxon>
        <taxon>Pseudomonadota</taxon>
        <taxon>Alphaproteobacteria</taxon>
        <taxon>Hyphomicrobiales</taxon>
        <taxon>Phreatobacteraceae</taxon>
        <taxon>Phreatobacter</taxon>
    </lineage>
</organism>
<keyword evidence="1" id="KW-0812">Transmembrane</keyword>
<sequence>MMVAVFATLVLAILLGQFGPRWAALASLFACLCLFVWLFLFEIYSPEYGFRLPWLQVGTAEPPREA</sequence>
<keyword evidence="1" id="KW-1133">Transmembrane helix</keyword>
<dbReference type="Proteomes" id="UP000237889">
    <property type="component" value="Chromosome"/>
</dbReference>
<evidence type="ECO:0008006" key="4">
    <source>
        <dbReference type="Google" id="ProtNLM"/>
    </source>
</evidence>
<keyword evidence="1" id="KW-0472">Membrane</keyword>
<dbReference type="AlphaFoldDB" id="A0A2S0NBQ1"/>
<dbReference type="KEGG" id="phr:C6569_11175"/>
<protein>
    <recommendedName>
        <fullName evidence="4">DUF4175 domain-containing protein</fullName>
    </recommendedName>
</protein>
<evidence type="ECO:0000256" key="1">
    <source>
        <dbReference type="SAM" id="Phobius"/>
    </source>
</evidence>
<name>A0A2S0NBQ1_9HYPH</name>
<proteinExistence type="predicted"/>
<evidence type="ECO:0000313" key="2">
    <source>
        <dbReference type="EMBL" id="AVO45580.1"/>
    </source>
</evidence>
<gene>
    <name evidence="2" type="ORF">C6569_11175</name>
</gene>